<organism evidence="2">
    <name type="scientific">Arundo donax</name>
    <name type="common">Giant reed</name>
    <name type="synonym">Donax arundinaceus</name>
    <dbReference type="NCBI Taxonomy" id="35708"/>
    <lineage>
        <taxon>Eukaryota</taxon>
        <taxon>Viridiplantae</taxon>
        <taxon>Streptophyta</taxon>
        <taxon>Embryophyta</taxon>
        <taxon>Tracheophyta</taxon>
        <taxon>Spermatophyta</taxon>
        <taxon>Magnoliopsida</taxon>
        <taxon>Liliopsida</taxon>
        <taxon>Poales</taxon>
        <taxon>Poaceae</taxon>
        <taxon>PACMAD clade</taxon>
        <taxon>Arundinoideae</taxon>
        <taxon>Arundineae</taxon>
        <taxon>Arundo</taxon>
    </lineage>
</organism>
<dbReference type="AlphaFoldDB" id="A0A0A9FWZ9"/>
<protein>
    <submittedName>
        <fullName evidence="2">Uncharacterized protein</fullName>
    </submittedName>
</protein>
<evidence type="ECO:0000256" key="1">
    <source>
        <dbReference type="SAM" id="MobiDB-lite"/>
    </source>
</evidence>
<name>A0A0A9FWZ9_ARUDO</name>
<dbReference type="EMBL" id="GBRH01185018">
    <property type="protein sequence ID" value="JAE12878.1"/>
    <property type="molecule type" value="Transcribed_RNA"/>
</dbReference>
<accession>A0A0A9FWZ9</accession>
<sequence length="57" mass="6062">MSPRAITAELPEEARPGLPPSVIQPQQLASGRSITQSTISSVTCISCNRRISHCATI</sequence>
<evidence type="ECO:0000313" key="2">
    <source>
        <dbReference type="EMBL" id="JAE12878.1"/>
    </source>
</evidence>
<proteinExistence type="predicted"/>
<reference evidence="2" key="2">
    <citation type="journal article" date="2015" name="Data Brief">
        <title>Shoot transcriptome of the giant reed, Arundo donax.</title>
        <authorList>
            <person name="Barrero R.A."/>
            <person name="Guerrero F.D."/>
            <person name="Moolhuijzen P."/>
            <person name="Goolsby J.A."/>
            <person name="Tidwell J."/>
            <person name="Bellgard S.E."/>
            <person name="Bellgard M.I."/>
        </authorList>
    </citation>
    <scope>NUCLEOTIDE SEQUENCE</scope>
    <source>
        <tissue evidence="2">Shoot tissue taken approximately 20 cm above the soil surface</tissue>
    </source>
</reference>
<feature type="region of interest" description="Disordered" evidence="1">
    <location>
        <begin position="1"/>
        <end position="30"/>
    </location>
</feature>
<reference evidence="2" key="1">
    <citation type="submission" date="2014-09" db="EMBL/GenBank/DDBJ databases">
        <authorList>
            <person name="Magalhaes I.L.F."/>
            <person name="Oliveira U."/>
            <person name="Santos F.R."/>
            <person name="Vidigal T.H.D.A."/>
            <person name="Brescovit A.D."/>
            <person name="Santos A.J."/>
        </authorList>
    </citation>
    <scope>NUCLEOTIDE SEQUENCE</scope>
    <source>
        <tissue evidence="2">Shoot tissue taken approximately 20 cm above the soil surface</tissue>
    </source>
</reference>